<feature type="compositionally biased region" description="Polar residues" evidence="1">
    <location>
        <begin position="72"/>
        <end position="81"/>
    </location>
</feature>
<gene>
    <name evidence="2" type="ORF">DICVIV_04311</name>
</gene>
<reference evidence="3" key="2">
    <citation type="journal article" date="2016" name="Sci. Rep.">
        <title>Dictyocaulus viviparus genome, variome and transcriptome elucidate lungworm biology and support future intervention.</title>
        <authorList>
            <person name="McNulty S.N."/>
            <person name="Strube C."/>
            <person name="Rosa B.A."/>
            <person name="Martin J.C."/>
            <person name="Tyagi R."/>
            <person name="Choi Y.J."/>
            <person name="Wang Q."/>
            <person name="Hallsworth Pepin K."/>
            <person name="Zhang X."/>
            <person name="Ozersky P."/>
            <person name="Wilson R.K."/>
            <person name="Sternberg P.W."/>
            <person name="Gasser R.B."/>
            <person name="Mitreva M."/>
        </authorList>
    </citation>
    <scope>NUCLEOTIDE SEQUENCE [LARGE SCALE GENOMIC DNA]</scope>
    <source>
        <strain evidence="3">HannoverDv2000</strain>
    </source>
</reference>
<dbReference type="EMBL" id="KN716230">
    <property type="protein sequence ID" value="KJH49579.1"/>
    <property type="molecule type" value="Genomic_DNA"/>
</dbReference>
<feature type="region of interest" description="Disordered" evidence="1">
    <location>
        <begin position="129"/>
        <end position="196"/>
    </location>
</feature>
<organism evidence="2 3">
    <name type="scientific">Dictyocaulus viviparus</name>
    <name type="common">Bovine lungworm</name>
    <dbReference type="NCBI Taxonomy" id="29172"/>
    <lineage>
        <taxon>Eukaryota</taxon>
        <taxon>Metazoa</taxon>
        <taxon>Ecdysozoa</taxon>
        <taxon>Nematoda</taxon>
        <taxon>Chromadorea</taxon>
        <taxon>Rhabditida</taxon>
        <taxon>Rhabditina</taxon>
        <taxon>Rhabditomorpha</taxon>
        <taxon>Strongyloidea</taxon>
        <taxon>Metastrongylidae</taxon>
        <taxon>Dictyocaulus</taxon>
    </lineage>
</organism>
<proteinExistence type="predicted"/>
<sequence>MEGTSNYRDDYKEQYPGDYWNEQEPLSYNSRPQQSNQALQSWNSVEGTDSADGRDKFGNDSSAYEDVEGRLSKTSNPSSLVDKNERRYDSDSSRRGSCYADESDERRSESRTYNWRYDSIQEEDHVKEAYRDETSLESWPIESDKKQFTWQRRIQQDDDEQYVADQGYQADREDSSRQNSVERADAAAHHATDIAQ</sequence>
<dbReference type="STRING" id="29172.A0A0D8Y0K9"/>
<evidence type="ECO:0000313" key="2">
    <source>
        <dbReference type="EMBL" id="KJH49579.1"/>
    </source>
</evidence>
<evidence type="ECO:0000256" key="1">
    <source>
        <dbReference type="SAM" id="MobiDB-lite"/>
    </source>
</evidence>
<evidence type="ECO:0000313" key="3">
    <source>
        <dbReference type="Proteomes" id="UP000053766"/>
    </source>
</evidence>
<dbReference type="Proteomes" id="UP000053766">
    <property type="component" value="Unassembled WGS sequence"/>
</dbReference>
<accession>A0A0D8Y0K9</accession>
<dbReference type="AlphaFoldDB" id="A0A0D8Y0K9"/>
<feature type="compositionally biased region" description="Basic and acidic residues" evidence="1">
    <location>
        <begin position="170"/>
        <end position="196"/>
    </location>
</feature>
<reference evidence="2 3" key="1">
    <citation type="submission" date="2013-11" db="EMBL/GenBank/DDBJ databases">
        <title>Draft genome of the bovine lungworm Dictyocaulus viviparus.</title>
        <authorList>
            <person name="Mitreva M."/>
        </authorList>
    </citation>
    <scope>NUCLEOTIDE SEQUENCE [LARGE SCALE GENOMIC DNA]</scope>
    <source>
        <strain evidence="2 3">HannoverDv2000</strain>
    </source>
</reference>
<feature type="compositionally biased region" description="Polar residues" evidence="1">
    <location>
        <begin position="24"/>
        <end position="47"/>
    </location>
</feature>
<protein>
    <submittedName>
        <fullName evidence="2">Uncharacterized protein</fullName>
    </submittedName>
</protein>
<name>A0A0D8Y0K9_DICVI</name>
<feature type="region of interest" description="Disordered" evidence="1">
    <location>
        <begin position="1"/>
        <end position="113"/>
    </location>
</feature>
<feature type="compositionally biased region" description="Basic and acidic residues" evidence="1">
    <location>
        <begin position="82"/>
        <end position="94"/>
    </location>
</feature>
<keyword evidence="3" id="KW-1185">Reference proteome</keyword>
<dbReference type="OrthoDB" id="5870708at2759"/>